<organism evidence="5 6">
    <name type="scientific">Gordonia paraffinivorans</name>
    <dbReference type="NCBI Taxonomy" id="175628"/>
    <lineage>
        <taxon>Bacteria</taxon>
        <taxon>Bacillati</taxon>
        <taxon>Actinomycetota</taxon>
        <taxon>Actinomycetes</taxon>
        <taxon>Mycobacteriales</taxon>
        <taxon>Gordoniaceae</taxon>
        <taxon>Gordonia</taxon>
    </lineage>
</organism>
<evidence type="ECO:0000259" key="4">
    <source>
        <dbReference type="Pfam" id="PF16113"/>
    </source>
</evidence>
<evidence type="ECO:0000313" key="6">
    <source>
        <dbReference type="Proteomes" id="UP000360750"/>
    </source>
</evidence>
<keyword evidence="5" id="KW-0456">Lyase</keyword>
<dbReference type="NCBIfam" id="NF004127">
    <property type="entry name" value="PRK05617.1"/>
    <property type="match status" value="1"/>
</dbReference>
<dbReference type="PANTHER" id="PTHR43176">
    <property type="entry name" value="3-HYDROXYISOBUTYRYL-COA HYDROLASE-RELATED"/>
    <property type="match status" value="1"/>
</dbReference>
<evidence type="ECO:0000256" key="2">
    <source>
        <dbReference type="ARBA" id="ARBA00011915"/>
    </source>
</evidence>
<dbReference type="PANTHER" id="PTHR43176:SF3">
    <property type="entry name" value="3-HYDROXYISOBUTYRYL-COA HYDROLASE, MITOCHONDRIAL"/>
    <property type="match status" value="1"/>
</dbReference>
<dbReference type="SUPFAM" id="SSF52096">
    <property type="entry name" value="ClpP/crotonase"/>
    <property type="match status" value="1"/>
</dbReference>
<dbReference type="InterPro" id="IPR045004">
    <property type="entry name" value="ECH_dom"/>
</dbReference>
<evidence type="ECO:0000313" key="5">
    <source>
        <dbReference type="EMBL" id="VFA90171.1"/>
    </source>
</evidence>
<dbReference type="Proteomes" id="UP000360750">
    <property type="component" value="Unassembled WGS sequence"/>
</dbReference>
<comment type="catalytic activity">
    <reaction evidence="1">
        <text>3-hydroxy-2-methylpropanoyl-CoA + H2O = 3-hydroxy-2-methylpropanoate + CoA + H(+)</text>
        <dbReference type="Rhea" id="RHEA:20888"/>
        <dbReference type="ChEBI" id="CHEBI:11805"/>
        <dbReference type="ChEBI" id="CHEBI:15377"/>
        <dbReference type="ChEBI" id="CHEBI:15378"/>
        <dbReference type="ChEBI" id="CHEBI:57287"/>
        <dbReference type="ChEBI" id="CHEBI:57340"/>
        <dbReference type="EC" id="3.1.2.4"/>
    </reaction>
</comment>
<dbReference type="EMBL" id="CAACYD010000007">
    <property type="protein sequence ID" value="VFA90171.1"/>
    <property type="molecule type" value="Genomic_DNA"/>
</dbReference>
<sequence>MACQRVFSTGYFPAGFFPTRAPTAGFPHRVASTGDIATVEGMSFIRTSVSNGVGEIVLDRPKALNALDQTMIDEMYRTLGEWGDDDSIETVLVTSVSDRAFCAGGDIKSIREYALNGDSAAISRYFRSEYRLDQLIAEYPKPYVALIDGAAMGGGLGISVHGEIRVVTEKAMIAMPETAIGFFPDIGSTYFLPRLPEGVGMWLGLTGARIHGIDAVAIGLATHFVSSADLPAVAGSIRAGEDLVDALAKSGTSETSDVPLRKIGEYFADDNVAAIIGGLRGAVGDEWAQEMVGLLEKASPTSLWVTAAMLDAGAHSGLDECFDRELHAAEQITKTHDFAEGVRAVLVDKDRNPRFDPASVDDVDPKLVARIVGESV</sequence>
<proteinExistence type="predicted"/>
<protein>
    <recommendedName>
        <fullName evidence="2">3-hydroxyisobutyryl-CoA hydrolase</fullName>
        <ecNumber evidence="2">3.1.2.4</ecNumber>
    </recommendedName>
</protein>
<reference evidence="5 6" key="1">
    <citation type="submission" date="2019-02" db="EMBL/GenBank/DDBJ databases">
        <authorList>
            <consortium name="Pathogen Informatics"/>
        </authorList>
    </citation>
    <scope>NUCLEOTIDE SEQUENCE [LARGE SCALE GENOMIC DNA]</scope>
    <source>
        <strain evidence="5 6">3012STDY6756503</strain>
    </source>
</reference>
<dbReference type="Gene3D" id="3.90.226.10">
    <property type="entry name" value="2-enoyl-CoA Hydratase, Chain A, domain 1"/>
    <property type="match status" value="1"/>
</dbReference>
<dbReference type="GO" id="GO:0003860">
    <property type="term" value="F:3-hydroxyisobutyryl-CoA hydrolase activity"/>
    <property type="evidence" value="ECO:0007669"/>
    <property type="project" value="UniProtKB-EC"/>
</dbReference>
<feature type="domain" description="Enoyl-CoA hydratase/isomerase" evidence="4">
    <location>
        <begin position="54"/>
        <end position="371"/>
    </location>
</feature>
<comment type="caution">
    <text evidence="5">The sequence shown here is derived from an EMBL/GenBank/DDBJ whole genome shotgun (WGS) entry which is preliminary data.</text>
</comment>
<dbReference type="EC" id="3.1.2.4" evidence="2"/>
<gene>
    <name evidence="5" type="primary">caiD_10</name>
    <name evidence="5" type="ORF">NCTC8139_03751</name>
</gene>
<accession>A0ABD7V7K7</accession>
<name>A0ABD7V7K7_9ACTN</name>
<keyword evidence="3" id="KW-0378">Hydrolase</keyword>
<dbReference type="InterPro" id="IPR029045">
    <property type="entry name" value="ClpP/crotonase-like_dom_sf"/>
</dbReference>
<dbReference type="AlphaFoldDB" id="A0ABD7V7K7"/>
<dbReference type="Pfam" id="PF16113">
    <property type="entry name" value="ECH_2"/>
    <property type="match status" value="1"/>
</dbReference>
<dbReference type="CDD" id="cd06558">
    <property type="entry name" value="crotonase-like"/>
    <property type="match status" value="1"/>
</dbReference>
<dbReference type="InterPro" id="IPR032259">
    <property type="entry name" value="HIBYL-CoA-H"/>
</dbReference>
<evidence type="ECO:0000256" key="3">
    <source>
        <dbReference type="ARBA" id="ARBA00022801"/>
    </source>
</evidence>
<evidence type="ECO:0000256" key="1">
    <source>
        <dbReference type="ARBA" id="ARBA00001709"/>
    </source>
</evidence>
<dbReference type="GO" id="GO:0016829">
    <property type="term" value="F:lyase activity"/>
    <property type="evidence" value="ECO:0007669"/>
    <property type="project" value="UniProtKB-KW"/>
</dbReference>